<dbReference type="EC" id="6.1.1.4" evidence="9"/>
<evidence type="ECO:0000256" key="2">
    <source>
        <dbReference type="ARBA" id="ARBA00022490"/>
    </source>
</evidence>
<dbReference type="PRINTS" id="PR00985">
    <property type="entry name" value="TRNASYNTHLEU"/>
</dbReference>
<dbReference type="FunFam" id="3.40.50.620:FF:000003">
    <property type="entry name" value="Leucine--tRNA ligase"/>
    <property type="match status" value="1"/>
</dbReference>
<accession>A0A1F6CJE4</accession>
<evidence type="ECO:0000256" key="9">
    <source>
        <dbReference type="HAMAP-Rule" id="MF_00049"/>
    </source>
</evidence>
<keyword evidence="4 9" id="KW-0547">Nucleotide-binding</keyword>
<dbReference type="GO" id="GO:0005524">
    <property type="term" value="F:ATP binding"/>
    <property type="evidence" value="ECO:0007669"/>
    <property type="project" value="UniProtKB-UniRule"/>
</dbReference>
<keyword evidence="7 9" id="KW-0030">Aminoacyl-tRNA synthetase</keyword>
<dbReference type="InterPro" id="IPR025709">
    <property type="entry name" value="Leu_tRNA-synth_edit"/>
</dbReference>
<evidence type="ECO:0000256" key="8">
    <source>
        <dbReference type="ARBA" id="ARBA00047469"/>
    </source>
</evidence>
<comment type="subcellular location">
    <subcellularLocation>
        <location evidence="9">Cytoplasm</location>
    </subcellularLocation>
</comment>
<dbReference type="Gene3D" id="3.90.79.10">
    <property type="entry name" value="Nucleoside Triphosphate Pyrophosphohydrolase"/>
    <property type="match status" value="1"/>
</dbReference>
<keyword evidence="3 9" id="KW-0436">Ligase</keyword>
<dbReference type="CDD" id="cd07958">
    <property type="entry name" value="Anticodon_Ia_Leu_BEm"/>
    <property type="match status" value="1"/>
</dbReference>
<dbReference type="Pfam" id="PF00133">
    <property type="entry name" value="tRNA-synt_1"/>
    <property type="match status" value="2"/>
</dbReference>
<dbReference type="InterPro" id="IPR014729">
    <property type="entry name" value="Rossmann-like_a/b/a_fold"/>
</dbReference>
<comment type="caution">
    <text evidence="11">The sequence shown here is derived from an EMBL/GenBank/DDBJ whole genome shotgun (WGS) entry which is preliminary data.</text>
</comment>
<dbReference type="PANTHER" id="PTHR43740">
    <property type="entry name" value="LEUCYL-TRNA SYNTHETASE"/>
    <property type="match status" value="1"/>
</dbReference>
<dbReference type="FunFam" id="1.10.730.10:FF:000002">
    <property type="entry name" value="Leucine--tRNA ligase"/>
    <property type="match status" value="1"/>
</dbReference>
<dbReference type="Gene3D" id="1.10.730.10">
    <property type="entry name" value="Isoleucyl-tRNA Synthetase, Domain 1"/>
    <property type="match status" value="1"/>
</dbReference>
<dbReference type="GO" id="GO:0006429">
    <property type="term" value="P:leucyl-tRNA aminoacylation"/>
    <property type="evidence" value="ECO:0007669"/>
    <property type="project" value="UniProtKB-UniRule"/>
</dbReference>
<dbReference type="FunFam" id="3.40.50.620:FF:000056">
    <property type="entry name" value="Leucine--tRNA ligase"/>
    <property type="match status" value="1"/>
</dbReference>
<dbReference type="Pfam" id="PF08264">
    <property type="entry name" value="Anticodon_1"/>
    <property type="match status" value="1"/>
</dbReference>
<protein>
    <recommendedName>
        <fullName evidence="9">Leucine--tRNA ligase</fullName>
        <ecNumber evidence="9">6.1.1.4</ecNumber>
    </recommendedName>
    <alternativeName>
        <fullName evidence="9">Leucyl-tRNA synthetase</fullName>
        <shortName evidence="9">LeuRS</shortName>
    </alternativeName>
</protein>
<dbReference type="SUPFAM" id="SSF53474">
    <property type="entry name" value="alpha/beta-Hydrolases"/>
    <property type="match status" value="1"/>
</dbReference>
<dbReference type="EMBL" id="MFKW01000075">
    <property type="protein sequence ID" value="OGG49366.1"/>
    <property type="molecule type" value="Genomic_DNA"/>
</dbReference>
<dbReference type="SUPFAM" id="SSF52374">
    <property type="entry name" value="Nucleotidylyl transferase"/>
    <property type="match status" value="1"/>
</dbReference>
<evidence type="ECO:0000256" key="7">
    <source>
        <dbReference type="ARBA" id="ARBA00023146"/>
    </source>
</evidence>
<keyword evidence="6 9" id="KW-0648">Protein biosynthesis</keyword>
<keyword evidence="2 9" id="KW-0963">Cytoplasm</keyword>
<evidence type="ECO:0000256" key="3">
    <source>
        <dbReference type="ARBA" id="ARBA00022598"/>
    </source>
</evidence>
<dbReference type="Gene3D" id="3.90.740.10">
    <property type="entry name" value="Valyl/Leucyl/Isoleucyl-tRNA synthetase, editing domain"/>
    <property type="match status" value="1"/>
</dbReference>
<dbReference type="Gene3D" id="3.40.50.1820">
    <property type="entry name" value="alpha/beta hydrolase"/>
    <property type="match status" value="1"/>
</dbReference>
<dbReference type="InterPro" id="IPR029058">
    <property type="entry name" value="AB_hydrolase_fold"/>
</dbReference>
<dbReference type="AlphaFoldDB" id="A0A1F6CJE4"/>
<evidence type="ECO:0000313" key="11">
    <source>
        <dbReference type="EMBL" id="OGG49366.1"/>
    </source>
</evidence>
<dbReference type="Proteomes" id="UP000176445">
    <property type="component" value="Unassembled WGS sequence"/>
</dbReference>
<feature type="short sequence motif" description="'KMSKS' region" evidence="9">
    <location>
        <begin position="907"/>
        <end position="911"/>
    </location>
</feature>
<dbReference type="SUPFAM" id="SSF47323">
    <property type="entry name" value="Anticodon-binding domain of a subclass of class I aminoacyl-tRNA synthetases"/>
    <property type="match status" value="1"/>
</dbReference>
<dbReference type="Pfam" id="PF13603">
    <property type="entry name" value="tRNA-synt_1_2"/>
    <property type="match status" value="1"/>
</dbReference>
<evidence type="ECO:0000256" key="4">
    <source>
        <dbReference type="ARBA" id="ARBA00022741"/>
    </source>
</evidence>
<dbReference type="HAMAP" id="MF_00049_B">
    <property type="entry name" value="Leu_tRNA_synth_B"/>
    <property type="match status" value="1"/>
</dbReference>
<feature type="short sequence motif" description="'HIGH' region" evidence="9">
    <location>
        <begin position="42"/>
        <end position="52"/>
    </location>
</feature>
<dbReference type="InterPro" id="IPR013155">
    <property type="entry name" value="M/V/L/I-tRNA-synth_anticd-bd"/>
</dbReference>
<proteinExistence type="inferred from homology"/>
<organism evidence="11 12">
    <name type="scientific">Candidatus Kaiserbacteria bacterium RIFCSPHIGHO2_01_FULL_54_36b</name>
    <dbReference type="NCBI Taxonomy" id="1798483"/>
    <lineage>
        <taxon>Bacteria</taxon>
        <taxon>Candidatus Kaiseribacteriota</taxon>
    </lineage>
</organism>
<dbReference type="CDD" id="cd02883">
    <property type="entry name" value="NUDIX_Hydrolase"/>
    <property type="match status" value="1"/>
</dbReference>
<gene>
    <name evidence="9" type="primary">leuS</name>
    <name evidence="11" type="ORF">A2704_04290</name>
</gene>
<evidence type="ECO:0000256" key="6">
    <source>
        <dbReference type="ARBA" id="ARBA00022917"/>
    </source>
</evidence>
<dbReference type="SUPFAM" id="SSF50677">
    <property type="entry name" value="ValRS/IleRS/LeuRS editing domain"/>
    <property type="match status" value="1"/>
</dbReference>
<feature type="binding site" evidence="9">
    <location>
        <position position="910"/>
    </location>
    <ligand>
        <name>ATP</name>
        <dbReference type="ChEBI" id="CHEBI:30616"/>
    </ligand>
</feature>
<dbReference type="InterPro" id="IPR010662">
    <property type="entry name" value="RBBP9/YdeN"/>
</dbReference>
<evidence type="ECO:0000259" key="10">
    <source>
        <dbReference type="PROSITE" id="PS51462"/>
    </source>
</evidence>
<evidence type="ECO:0000256" key="1">
    <source>
        <dbReference type="ARBA" id="ARBA00005594"/>
    </source>
</evidence>
<comment type="similarity">
    <text evidence="1 9">Belongs to the class-I aminoacyl-tRNA synthetase family.</text>
</comment>
<reference evidence="11 12" key="1">
    <citation type="journal article" date="2016" name="Nat. Commun.">
        <title>Thousands of microbial genomes shed light on interconnected biogeochemical processes in an aquifer system.</title>
        <authorList>
            <person name="Anantharaman K."/>
            <person name="Brown C.T."/>
            <person name="Hug L.A."/>
            <person name="Sharon I."/>
            <person name="Castelle C.J."/>
            <person name="Probst A.J."/>
            <person name="Thomas B.C."/>
            <person name="Singh A."/>
            <person name="Wilkins M.J."/>
            <person name="Karaoz U."/>
            <person name="Brodie E.L."/>
            <person name="Williams K.H."/>
            <person name="Hubbard S.S."/>
            <person name="Banfield J.F."/>
        </authorList>
    </citation>
    <scope>NUCLEOTIDE SEQUENCE [LARGE SCALE GENOMIC DNA]</scope>
</reference>
<dbReference type="PANTHER" id="PTHR43740:SF2">
    <property type="entry name" value="LEUCINE--TRNA LIGASE, MITOCHONDRIAL"/>
    <property type="match status" value="1"/>
</dbReference>
<sequence>MKSYDHNKIEKKWQKEWEKKGLYKTPDTVKGKDNFNLLVEFPYPSGNLHVGHWYAFALPDILARAMRMQGKNVLYPIGFDAFGLPAENAAIKNKLNPRKWTEGNIKYMKEQIRSMGTSFDWSREVQTIDPGYYKWTQWMFLQFYKNGLVYRKETAVNWCPKDKTVLANEQVVDGKCERCDSEVIQKQMLQWNIKITDYADRLIDDLEPLDWPKEIKESQKNWIGRSEGAEIDFPLIFANDKKYKFVMLHGYKSKGESPRWKWLKSELEKFGHEVVIPTLPNTEHPKENEQVAAALNATTYDENTVLVGHSLGGLVAMKVAERLNNKIARLVIVASAMNPAYPGYVERPFRKDFDWDIDVEKIKAIAPNRVVLSDVQEITRAPYLKDLAKQLDAQLVETKAVKEHFMADKEPDMLMWLRPTIRVFTTRADTLFGATYLVLAPEHPWIMLALDEKHNVLSNKSEVKTYVEAAKKKTELERQTNQKEKTGVELKGIKAINPATGKEIPVYVADYVLGHYGTGAVMGVPAHDERDNEFANKYGIAIVETLEPVVVVTKGGDAIKAGQPFTDRNSILAIVKHWSEEKYLAVKYLPTDVKGFVSGGIEQNEDAVAAGKREIREETGYVHAKFIRKLGSTIHCKYFSDNYQKNMLVHFAPLLFELEDDTRGDVEPHEASRHEVTWMTEKEMDTFINREDMRIAWQRANGSSFYGGDGILANSGPFDGMTTEKGEKAIAQKFGSAKKTYKLRDWIVSRQRYWGVPIPMIHCPKCGAVPVPDKELPVKLPEVKDYLPEGSGKSPLAKAKKWVQVKCPQCKGKAERETDTLDTFVDSSWYFLRYTDPKNKKKFADAKKMQNWMPVDLYSGGAEHTTMHLLYSRFWHKALFDLGLVKDAEPYKRRMNRSIILGPDGQKMSKSHGNVIDPDEVVARLGADTVRMYLAFIGPYNEVSNYPWNPDGVVGVRRFLERIVRATEFVQDDASELLTTELQHTIKKVGNDVKALKFNTAISQLMIFLNLLEKTKHIGRTQWATLLLLLAPFAPHLAEELWSVAGHDTSIHLEPWPSYDEKLLLEKEMPIAIQINGKTRGEVFVASDATKETVEAAAREAVAARLEGKKILRTIVVPGRLVNFVVEE</sequence>
<evidence type="ECO:0000256" key="5">
    <source>
        <dbReference type="ARBA" id="ARBA00022840"/>
    </source>
</evidence>
<dbReference type="InterPro" id="IPR009080">
    <property type="entry name" value="tRNAsynth_Ia_anticodon-bd"/>
</dbReference>
<dbReference type="InterPro" id="IPR015797">
    <property type="entry name" value="NUDIX_hydrolase-like_dom_sf"/>
</dbReference>
<dbReference type="GO" id="GO:0002161">
    <property type="term" value="F:aminoacyl-tRNA deacylase activity"/>
    <property type="evidence" value="ECO:0007669"/>
    <property type="project" value="InterPro"/>
</dbReference>
<dbReference type="Gene3D" id="3.10.20.590">
    <property type="match status" value="1"/>
</dbReference>
<dbReference type="InterPro" id="IPR002302">
    <property type="entry name" value="Leu-tRNA-ligase"/>
</dbReference>
<keyword evidence="5 9" id="KW-0067">ATP-binding</keyword>
<dbReference type="PROSITE" id="PS51462">
    <property type="entry name" value="NUDIX"/>
    <property type="match status" value="1"/>
</dbReference>
<dbReference type="Pfam" id="PF00293">
    <property type="entry name" value="NUDIX"/>
    <property type="match status" value="1"/>
</dbReference>
<name>A0A1F6CJE4_9BACT</name>
<dbReference type="InterPro" id="IPR002300">
    <property type="entry name" value="aa-tRNA-synth_Ia"/>
</dbReference>
<dbReference type="GO" id="GO:0004823">
    <property type="term" value="F:leucine-tRNA ligase activity"/>
    <property type="evidence" value="ECO:0007669"/>
    <property type="project" value="UniProtKB-UniRule"/>
</dbReference>
<dbReference type="SUPFAM" id="SSF55811">
    <property type="entry name" value="Nudix"/>
    <property type="match status" value="1"/>
</dbReference>
<dbReference type="Pfam" id="PF06821">
    <property type="entry name" value="Ser_hydrolase"/>
    <property type="match status" value="1"/>
</dbReference>
<comment type="catalytic activity">
    <reaction evidence="8 9">
        <text>tRNA(Leu) + L-leucine + ATP = L-leucyl-tRNA(Leu) + AMP + diphosphate</text>
        <dbReference type="Rhea" id="RHEA:11688"/>
        <dbReference type="Rhea" id="RHEA-COMP:9613"/>
        <dbReference type="Rhea" id="RHEA-COMP:9622"/>
        <dbReference type="ChEBI" id="CHEBI:30616"/>
        <dbReference type="ChEBI" id="CHEBI:33019"/>
        <dbReference type="ChEBI" id="CHEBI:57427"/>
        <dbReference type="ChEBI" id="CHEBI:78442"/>
        <dbReference type="ChEBI" id="CHEBI:78494"/>
        <dbReference type="ChEBI" id="CHEBI:456215"/>
        <dbReference type="EC" id="6.1.1.4"/>
    </reaction>
</comment>
<feature type="domain" description="Nudix hydrolase" evidence="10">
    <location>
        <begin position="564"/>
        <end position="701"/>
    </location>
</feature>
<evidence type="ECO:0000313" key="12">
    <source>
        <dbReference type="Proteomes" id="UP000176445"/>
    </source>
</evidence>
<dbReference type="Gene3D" id="3.40.50.620">
    <property type="entry name" value="HUPs"/>
    <property type="match status" value="2"/>
</dbReference>
<dbReference type="GO" id="GO:0005829">
    <property type="term" value="C:cytosol"/>
    <property type="evidence" value="ECO:0007669"/>
    <property type="project" value="TreeGrafter"/>
</dbReference>
<dbReference type="InterPro" id="IPR009008">
    <property type="entry name" value="Val/Leu/Ile-tRNA-synth_edit"/>
</dbReference>
<dbReference type="InterPro" id="IPR000086">
    <property type="entry name" value="NUDIX_hydrolase_dom"/>
</dbReference>